<reference evidence="1" key="1">
    <citation type="submission" date="2022-11" db="EMBL/GenBank/DDBJ databases">
        <authorList>
            <person name="Kikuchi T."/>
        </authorList>
    </citation>
    <scope>NUCLEOTIDE SEQUENCE</scope>
    <source>
        <strain evidence="1">PS1010</strain>
    </source>
</reference>
<protein>
    <submittedName>
        <fullName evidence="1">Uncharacterized protein</fullName>
    </submittedName>
</protein>
<evidence type="ECO:0000313" key="1">
    <source>
        <dbReference type="EMBL" id="CAI5443028.1"/>
    </source>
</evidence>
<comment type="caution">
    <text evidence="1">The sequence shown here is derived from an EMBL/GenBank/DDBJ whole genome shotgun (WGS) entry which is preliminary data.</text>
</comment>
<proteinExistence type="predicted"/>
<name>A0A9P1IDT6_9PELO</name>
<dbReference type="Proteomes" id="UP001152747">
    <property type="component" value="Unassembled WGS sequence"/>
</dbReference>
<evidence type="ECO:0000313" key="2">
    <source>
        <dbReference type="Proteomes" id="UP001152747"/>
    </source>
</evidence>
<sequence length="74" mass="8655">MGYGGEFGEEEAGSWEKWERIQMVLWREKEESRSNCGFCLSFWVDIEFDNLETSALGISDVEKGRRIRRISFIG</sequence>
<organism evidence="1 2">
    <name type="scientific">Caenorhabditis angaria</name>
    <dbReference type="NCBI Taxonomy" id="860376"/>
    <lineage>
        <taxon>Eukaryota</taxon>
        <taxon>Metazoa</taxon>
        <taxon>Ecdysozoa</taxon>
        <taxon>Nematoda</taxon>
        <taxon>Chromadorea</taxon>
        <taxon>Rhabditida</taxon>
        <taxon>Rhabditina</taxon>
        <taxon>Rhabditomorpha</taxon>
        <taxon>Rhabditoidea</taxon>
        <taxon>Rhabditidae</taxon>
        <taxon>Peloderinae</taxon>
        <taxon>Caenorhabditis</taxon>
    </lineage>
</organism>
<dbReference type="AlphaFoldDB" id="A0A9P1IDT6"/>
<gene>
    <name evidence="1" type="ORF">CAMP_LOCUS5665</name>
</gene>
<accession>A0A9P1IDT6</accession>
<keyword evidence="2" id="KW-1185">Reference proteome</keyword>
<dbReference type="EMBL" id="CANHGI010000002">
    <property type="protein sequence ID" value="CAI5443028.1"/>
    <property type="molecule type" value="Genomic_DNA"/>
</dbReference>